<feature type="region of interest" description="Disordered" evidence="1">
    <location>
        <begin position="241"/>
        <end position="261"/>
    </location>
</feature>
<organism evidence="2 3">
    <name type="scientific">Microcaecilia unicolor</name>
    <dbReference type="NCBI Taxonomy" id="1415580"/>
    <lineage>
        <taxon>Eukaryota</taxon>
        <taxon>Metazoa</taxon>
        <taxon>Chordata</taxon>
        <taxon>Craniata</taxon>
        <taxon>Vertebrata</taxon>
        <taxon>Euteleostomi</taxon>
        <taxon>Amphibia</taxon>
        <taxon>Gymnophiona</taxon>
        <taxon>Siphonopidae</taxon>
        <taxon>Microcaecilia</taxon>
    </lineage>
</organism>
<accession>A0A6P7ZLN0</accession>
<protein>
    <submittedName>
        <fullName evidence="3">Proline-rich protein 22</fullName>
    </submittedName>
</protein>
<evidence type="ECO:0000313" key="3">
    <source>
        <dbReference type="RefSeq" id="XP_030075619.1"/>
    </source>
</evidence>
<dbReference type="Proteomes" id="UP000515156">
    <property type="component" value="Chromosome 11"/>
</dbReference>
<name>A0A6P7ZLN0_9AMPH</name>
<dbReference type="FunCoup" id="A0A6P7ZLN0">
    <property type="interactions" value="5"/>
</dbReference>
<dbReference type="CTD" id="163154"/>
<dbReference type="RefSeq" id="XP_030075619.1">
    <property type="nucleotide sequence ID" value="XM_030219759.1"/>
</dbReference>
<dbReference type="InterPro" id="IPR031535">
    <property type="entry name" value="PRR22"/>
</dbReference>
<gene>
    <name evidence="3" type="primary">PRR22</name>
</gene>
<dbReference type="PANTHER" id="PTHR37871:SF1">
    <property type="entry name" value="PROLINE-RICH PROTEIN 22"/>
    <property type="match status" value="1"/>
</dbReference>
<sequence>MQHNISPSLQSFGLPETPVLIGQSSEYLHPSQEKIDFKNHPAGLQMAPCGCFFDPRIYRIEWAPDDFPQSPVFKVMGGPGMPQNANVPDAQRFMKTPGQPVSYSSFQTAPGNSQHVLSTFSHESPPLVTEQIHFAPTSLHDAQGMKILNLQKQGVMLTKEIKVPQLVITIPGLKHDGHVLSTNVYHNLNERLHQDSIHQANLDLNHQSQELQKDESYQDKGRVQINNDTTSKIVLNTQAPTVCSGPLSNPTSGPQDNTEQNDLLKDNNIQLEVCQTLDVQTSLGLPEEVLLEDAMKMFDCIPGGRDMGNFRNHSNSVLQFKGGKDDQGLEMSRSVMGNSSPCKGPLCDINSLNLPGELLSPDYSSPDISETVSGVDYFYDFLESNEDLNWEERMTVQPSTSTLGNEFASQLLPGKQIPGTISVKTGQLPLNILKKRSAPGNSQTCIREQLEI</sequence>
<dbReference type="InParanoid" id="A0A6P7ZLN0"/>
<reference evidence="3" key="2">
    <citation type="submission" date="2025-08" db="UniProtKB">
        <authorList>
            <consortium name="RefSeq"/>
        </authorList>
    </citation>
    <scope>IDENTIFICATION</scope>
</reference>
<dbReference type="GeneID" id="115480830"/>
<dbReference type="AlphaFoldDB" id="A0A6P7ZLN0"/>
<dbReference type="Pfam" id="PF15776">
    <property type="entry name" value="PRR22"/>
    <property type="match status" value="1"/>
</dbReference>
<dbReference type="PANTHER" id="PTHR37871">
    <property type="entry name" value="PROLINE-RICH PROTEIN 22"/>
    <property type="match status" value="1"/>
</dbReference>
<reference evidence="2" key="1">
    <citation type="submission" date="2024-06" db="UniProtKB">
        <authorList>
            <consortium name="RefSeq"/>
        </authorList>
    </citation>
    <scope>NUCLEOTIDE SEQUENCE [LARGE SCALE GENOMIC DNA]</scope>
</reference>
<dbReference type="KEGG" id="muo:115480830"/>
<evidence type="ECO:0000313" key="2">
    <source>
        <dbReference type="Proteomes" id="UP000515156"/>
    </source>
</evidence>
<evidence type="ECO:0000256" key="1">
    <source>
        <dbReference type="SAM" id="MobiDB-lite"/>
    </source>
</evidence>
<proteinExistence type="predicted"/>
<dbReference type="OrthoDB" id="9941921at2759"/>
<keyword evidence="2" id="KW-1185">Reference proteome</keyword>